<dbReference type="EMBL" id="AFUV01000010">
    <property type="protein sequence ID" value="EGV06062.1"/>
    <property type="molecule type" value="Genomic_DNA"/>
</dbReference>
<name>F9Q8N4_9PAST</name>
<dbReference type="PANTHER" id="PTHR42682">
    <property type="entry name" value="HYDROGENASE-4 COMPONENT F"/>
    <property type="match status" value="1"/>
</dbReference>
<proteinExistence type="predicted"/>
<feature type="transmembrane region" description="Helical" evidence="6">
    <location>
        <begin position="30"/>
        <end position="55"/>
    </location>
</feature>
<keyword evidence="2" id="KW-1003">Cell membrane</keyword>
<dbReference type="InterPro" id="IPR052175">
    <property type="entry name" value="ComplexI-like_HydComp"/>
</dbReference>
<evidence type="ECO:0000313" key="8">
    <source>
        <dbReference type="Proteomes" id="UP000006235"/>
    </source>
</evidence>
<evidence type="ECO:0000256" key="6">
    <source>
        <dbReference type="SAM" id="Phobius"/>
    </source>
</evidence>
<evidence type="ECO:0000313" key="7">
    <source>
        <dbReference type="EMBL" id="EGV06062.1"/>
    </source>
</evidence>
<evidence type="ECO:0000256" key="2">
    <source>
        <dbReference type="ARBA" id="ARBA00022475"/>
    </source>
</evidence>
<dbReference type="AlphaFoldDB" id="F9Q8N4"/>
<sequence length="127" mass="13505">MSSITLLFAALLIYVVAAFASLCVRRNEQLSINLAGVGGILGGVLGILACIPALIGSEPILATFTTPFDFAQFSVRMDGLAAFMVLVISLLTIITSLYSFAYVAEYKGKGAGTMGFFMNILSHQWSL</sequence>
<evidence type="ECO:0000256" key="3">
    <source>
        <dbReference type="ARBA" id="ARBA00022692"/>
    </source>
</evidence>
<accession>F9Q8N4</accession>
<evidence type="ECO:0000256" key="1">
    <source>
        <dbReference type="ARBA" id="ARBA00004651"/>
    </source>
</evidence>
<reference evidence="7 8" key="1">
    <citation type="submission" date="2011-07" db="EMBL/GenBank/DDBJ databases">
        <authorList>
            <person name="Harkins D.M."/>
            <person name="Madupu R."/>
            <person name="Durkin A.S."/>
            <person name="Torralba M."/>
            <person name="Methe B."/>
            <person name="Sutton G.G."/>
            <person name="Nelson K.E."/>
        </authorList>
    </citation>
    <scope>NUCLEOTIDE SEQUENCE [LARGE SCALE GENOMIC DNA]</scope>
    <source>
        <strain evidence="7 8">HK 85</strain>
    </source>
</reference>
<dbReference type="STRING" id="1035188.HMPREF9952_1887"/>
<comment type="caution">
    <text evidence="7">The sequence shown here is derived from an EMBL/GenBank/DDBJ whole genome shotgun (WGS) entry which is preliminary data.</text>
</comment>
<keyword evidence="3 6" id="KW-0812">Transmembrane</keyword>
<evidence type="ECO:0000256" key="5">
    <source>
        <dbReference type="ARBA" id="ARBA00023136"/>
    </source>
</evidence>
<dbReference type="GO" id="GO:0005886">
    <property type="term" value="C:plasma membrane"/>
    <property type="evidence" value="ECO:0007669"/>
    <property type="project" value="UniProtKB-SubCell"/>
</dbReference>
<keyword evidence="4 6" id="KW-1133">Transmembrane helix</keyword>
<gene>
    <name evidence="7" type="ORF">HMPREF9952_1887</name>
</gene>
<dbReference type="Proteomes" id="UP000006235">
    <property type="component" value="Unassembled WGS sequence"/>
</dbReference>
<keyword evidence="5 6" id="KW-0472">Membrane</keyword>
<dbReference type="PANTHER" id="PTHR42682:SF3">
    <property type="entry name" value="FORMATE HYDROGENLYASE SUBUNIT 3-RELATED"/>
    <property type="match status" value="1"/>
</dbReference>
<organism evidence="7 8">
    <name type="scientific">Haemophilus pittmaniae HK 85</name>
    <dbReference type="NCBI Taxonomy" id="1035188"/>
    <lineage>
        <taxon>Bacteria</taxon>
        <taxon>Pseudomonadati</taxon>
        <taxon>Pseudomonadota</taxon>
        <taxon>Gammaproteobacteria</taxon>
        <taxon>Pasteurellales</taxon>
        <taxon>Pasteurellaceae</taxon>
        <taxon>Haemophilus</taxon>
    </lineage>
</organism>
<comment type="subcellular location">
    <subcellularLocation>
        <location evidence="1">Cell membrane</location>
        <topology evidence="1">Multi-pass membrane protein</topology>
    </subcellularLocation>
</comment>
<evidence type="ECO:0000256" key="4">
    <source>
        <dbReference type="ARBA" id="ARBA00022989"/>
    </source>
</evidence>
<feature type="transmembrane region" description="Helical" evidence="6">
    <location>
        <begin position="80"/>
        <end position="104"/>
    </location>
</feature>
<protein>
    <submittedName>
        <fullName evidence="7">Hydrogenase 4 subunit B domain protein</fullName>
    </submittedName>
</protein>